<dbReference type="GO" id="GO:0005886">
    <property type="term" value="C:plasma membrane"/>
    <property type="evidence" value="ECO:0007669"/>
    <property type="project" value="TreeGrafter"/>
</dbReference>
<dbReference type="CDD" id="cd01129">
    <property type="entry name" value="PulE-GspE-like"/>
    <property type="match status" value="1"/>
</dbReference>
<evidence type="ECO:0000256" key="1">
    <source>
        <dbReference type="ARBA" id="ARBA00006611"/>
    </source>
</evidence>
<reference evidence="5 6" key="1">
    <citation type="journal article" date="2013" name="Genome Announc.">
        <title>Complete Genome Sequence of the Solvent Producer Clostridium saccharobutylicum NCP262 (DSM 13864).</title>
        <authorList>
            <person name="Poehlein A."/>
            <person name="Hartwich K."/>
            <person name="Krabben P."/>
            <person name="Ehrenreich A."/>
            <person name="Liebl W."/>
            <person name="Durre P."/>
            <person name="Gottschalk G."/>
            <person name="Daniel R."/>
        </authorList>
    </citation>
    <scope>NUCLEOTIDE SEQUENCE [LARGE SCALE GENOMIC DNA]</scope>
    <source>
        <strain evidence="5">DSM 13864</strain>
    </source>
</reference>
<dbReference type="HOGENOM" id="CLU_013446_10_3_9"/>
<dbReference type="InterPro" id="IPR001482">
    <property type="entry name" value="T2SS/T4SS_dom"/>
</dbReference>
<gene>
    <name evidence="5" type="primary">pulE</name>
    <name evidence="5" type="ORF">CLSA_c27090</name>
</gene>
<dbReference type="PROSITE" id="PS00662">
    <property type="entry name" value="T2SP_E"/>
    <property type="match status" value="1"/>
</dbReference>
<sequence length="436" mass="50276">MITREMCETYKIIPISDRETEVIVLACDIKNGADEYLEFIYNKKINLQSIEEKNYEKLKEIIFGIEDRNLEKTLIFNAIKSKASDIHFEPHKTYVDIRYRINGSLILVHKMEIREYATLVSKIKLNSNMDITEKRRPQDGKIIVNYNNAKYDLRVSSIPLVYGEKLVIRILYCDNFNYKLEDLGFSYDEIEIIRKIISMNNGLVIVNGPTGAGKSTTLYTILREIDSRVLNITTLEDPVEVVMDNVNQMSLNRKLDIDFSTGLRSILRQDPDVIMLGEIRDEETAAMAVRASITGHKVYSTIHCKSARDVYLRLENMGIKPYLIDDALIGIISQRLVKILCSKCKVKDKQNSFNGMTVYKKCGCKSCNYSGYEGRKVVSSVYFLQDENKKKIKELYEDSSYLSNKNMKCDLEKLLAGGKIQYQDYLEFIEGERLSE</sequence>
<organism evidence="5 6">
    <name type="scientific">Clostridium saccharobutylicum DSM 13864</name>
    <dbReference type="NCBI Taxonomy" id="1345695"/>
    <lineage>
        <taxon>Bacteria</taxon>
        <taxon>Bacillati</taxon>
        <taxon>Bacillota</taxon>
        <taxon>Clostridia</taxon>
        <taxon>Eubacteriales</taxon>
        <taxon>Clostridiaceae</taxon>
        <taxon>Clostridium</taxon>
    </lineage>
</organism>
<dbReference type="InterPro" id="IPR027417">
    <property type="entry name" value="P-loop_NTPase"/>
</dbReference>
<dbReference type="PATRIC" id="fig|1345695.10.peg.1922"/>
<proteinExistence type="inferred from homology"/>
<evidence type="ECO:0000259" key="4">
    <source>
        <dbReference type="PROSITE" id="PS00662"/>
    </source>
</evidence>
<evidence type="ECO:0000256" key="3">
    <source>
        <dbReference type="ARBA" id="ARBA00022840"/>
    </source>
</evidence>
<accession>U5MSW2</accession>
<dbReference type="EMBL" id="CP006721">
    <property type="protein sequence ID" value="AGX43680.1"/>
    <property type="molecule type" value="Genomic_DNA"/>
</dbReference>
<evidence type="ECO:0000313" key="6">
    <source>
        <dbReference type="Proteomes" id="UP000017118"/>
    </source>
</evidence>
<name>U5MSW2_CLOSA</name>
<dbReference type="AlphaFoldDB" id="U5MSW2"/>
<dbReference type="PANTHER" id="PTHR30258">
    <property type="entry name" value="TYPE II SECRETION SYSTEM PROTEIN GSPE-RELATED"/>
    <property type="match status" value="1"/>
</dbReference>
<comment type="similarity">
    <text evidence="1">Belongs to the GSP E family.</text>
</comment>
<evidence type="ECO:0000256" key="2">
    <source>
        <dbReference type="ARBA" id="ARBA00022741"/>
    </source>
</evidence>
<dbReference type="GeneID" id="55475109"/>
<dbReference type="KEGG" id="csb:CLSA_c27090"/>
<evidence type="ECO:0000313" key="5">
    <source>
        <dbReference type="EMBL" id="AGX43680.1"/>
    </source>
</evidence>
<keyword evidence="3" id="KW-0067">ATP-binding</keyword>
<keyword evidence="6" id="KW-1185">Reference proteome</keyword>
<dbReference type="Proteomes" id="UP000017118">
    <property type="component" value="Chromosome"/>
</dbReference>
<keyword evidence="2" id="KW-0547">Nucleotide-binding</keyword>
<dbReference type="Gene3D" id="3.40.50.300">
    <property type="entry name" value="P-loop containing nucleotide triphosphate hydrolases"/>
    <property type="match status" value="1"/>
</dbReference>
<dbReference type="Pfam" id="PF00437">
    <property type="entry name" value="T2SSE"/>
    <property type="match status" value="1"/>
</dbReference>
<dbReference type="RefSeq" id="WP_022746828.1">
    <property type="nucleotide sequence ID" value="NC_022571.1"/>
</dbReference>
<dbReference type="SUPFAM" id="SSF52540">
    <property type="entry name" value="P-loop containing nucleoside triphosphate hydrolases"/>
    <property type="match status" value="1"/>
</dbReference>
<dbReference type="GO" id="GO:0005524">
    <property type="term" value="F:ATP binding"/>
    <property type="evidence" value="ECO:0007669"/>
    <property type="project" value="UniProtKB-KW"/>
</dbReference>
<dbReference type="eggNOG" id="COG2804">
    <property type="taxonomic scope" value="Bacteria"/>
</dbReference>
<protein>
    <submittedName>
        <fullName evidence="5">Type II secretion system protein E</fullName>
    </submittedName>
</protein>
<dbReference type="PANTHER" id="PTHR30258:SF1">
    <property type="entry name" value="PROTEIN TRANSPORT PROTEIN HOFB HOMOLOG"/>
    <property type="match status" value="1"/>
</dbReference>
<dbReference type="GO" id="GO:0016887">
    <property type="term" value="F:ATP hydrolysis activity"/>
    <property type="evidence" value="ECO:0007669"/>
    <property type="project" value="TreeGrafter"/>
</dbReference>
<dbReference type="Gene3D" id="3.30.450.90">
    <property type="match status" value="1"/>
</dbReference>
<feature type="domain" description="Bacterial type II secretion system protein E" evidence="4">
    <location>
        <begin position="267"/>
        <end position="281"/>
    </location>
</feature>